<proteinExistence type="predicted"/>
<protein>
    <recommendedName>
        <fullName evidence="4">NCBP2 antisense 2 (head to head)</fullName>
    </recommendedName>
</protein>
<evidence type="ECO:0008006" key="4">
    <source>
        <dbReference type="Google" id="ProtNLM"/>
    </source>
</evidence>
<accession>A0AAW0I2M5</accession>
<dbReference type="AlphaFoldDB" id="A0AAW0I2M5"/>
<sequence>MIFRRLLAALLHNPQLVERLSESRPIRRAAQLTAFALLQLQLRGRDAAGRLRALAGQSPGSLGRRVARFKDTFTQELRRGLRERPGPPPGHQKGPGAKA</sequence>
<evidence type="ECO:0000313" key="3">
    <source>
        <dbReference type="Proteomes" id="UP001488838"/>
    </source>
</evidence>
<dbReference type="InterPro" id="IPR042407">
    <property type="entry name" value="NCBP2-AS2"/>
</dbReference>
<evidence type="ECO:0000313" key="2">
    <source>
        <dbReference type="EMBL" id="KAK7808716.1"/>
    </source>
</evidence>
<dbReference type="Proteomes" id="UP001488838">
    <property type="component" value="Unassembled WGS sequence"/>
</dbReference>
<feature type="region of interest" description="Disordered" evidence="1">
    <location>
        <begin position="77"/>
        <end position="99"/>
    </location>
</feature>
<evidence type="ECO:0000256" key="1">
    <source>
        <dbReference type="SAM" id="MobiDB-lite"/>
    </source>
</evidence>
<keyword evidence="3" id="KW-1185">Reference proteome</keyword>
<comment type="caution">
    <text evidence="2">The sequence shown here is derived from an EMBL/GenBank/DDBJ whole genome shotgun (WGS) entry which is preliminary data.</text>
</comment>
<reference evidence="2 3" key="1">
    <citation type="journal article" date="2023" name="bioRxiv">
        <title>Conserved and derived expression patterns and positive selection on dental genes reveal complex evolutionary context of ever-growing rodent molars.</title>
        <authorList>
            <person name="Calamari Z.T."/>
            <person name="Song A."/>
            <person name="Cohen E."/>
            <person name="Akter M."/>
            <person name="Roy R.D."/>
            <person name="Hallikas O."/>
            <person name="Christensen M.M."/>
            <person name="Li P."/>
            <person name="Marangoni P."/>
            <person name="Jernvall J."/>
            <person name="Klein O.D."/>
        </authorList>
    </citation>
    <scope>NUCLEOTIDE SEQUENCE [LARGE SCALE GENOMIC DNA]</scope>
    <source>
        <strain evidence="2">V071</strain>
    </source>
</reference>
<organism evidence="2 3">
    <name type="scientific">Myodes glareolus</name>
    <name type="common">Bank vole</name>
    <name type="synonym">Clethrionomys glareolus</name>
    <dbReference type="NCBI Taxonomy" id="447135"/>
    <lineage>
        <taxon>Eukaryota</taxon>
        <taxon>Metazoa</taxon>
        <taxon>Chordata</taxon>
        <taxon>Craniata</taxon>
        <taxon>Vertebrata</taxon>
        <taxon>Euteleostomi</taxon>
        <taxon>Mammalia</taxon>
        <taxon>Eutheria</taxon>
        <taxon>Euarchontoglires</taxon>
        <taxon>Glires</taxon>
        <taxon>Rodentia</taxon>
        <taxon>Myomorpha</taxon>
        <taxon>Muroidea</taxon>
        <taxon>Cricetidae</taxon>
        <taxon>Arvicolinae</taxon>
        <taxon>Myodes</taxon>
    </lineage>
</organism>
<dbReference type="PANTHER" id="PTHR41161:SF1">
    <property type="entry name" value="PROTEIN NCBP2AS2"/>
    <property type="match status" value="1"/>
</dbReference>
<name>A0AAW0I2M5_MYOGA</name>
<dbReference type="PANTHER" id="PTHR41161">
    <property type="entry name" value="PROTEIN NCBP2AS2"/>
    <property type="match status" value="1"/>
</dbReference>
<gene>
    <name evidence="2" type="ORF">U0070_011791</name>
</gene>
<dbReference type="EMBL" id="JBBHLL010000232">
    <property type="protein sequence ID" value="KAK7808716.1"/>
    <property type="molecule type" value="Genomic_DNA"/>
</dbReference>